<dbReference type="PANTHER" id="PTHR45856:SF24">
    <property type="entry name" value="FUNGAL LIPASE-LIKE DOMAIN-CONTAINING PROTEIN"/>
    <property type="match status" value="1"/>
</dbReference>
<reference evidence="4" key="1">
    <citation type="journal article" date="2013" name="Nature">
        <title>Pan genome of the phytoplankton Emiliania underpins its global distribution.</title>
        <authorList>
            <person name="Read B.A."/>
            <person name="Kegel J."/>
            <person name="Klute M.J."/>
            <person name="Kuo A."/>
            <person name="Lefebvre S.C."/>
            <person name="Maumus F."/>
            <person name="Mayer C."/>
            <person name="Miller J."/>
            <person name="Monier A."/>
            <person name="Salamov A."/>
            <person name="Young J."/>
            <person name="Aguilar M."/>
            <person name="Claverie J.M."/>
            <person name="Frickenhaus S."/>
            <person name="Gonzalez K."/>
            <person name="Herman E.K."/>
            <person name="Lin Y.C."/>
            <person name="Napier J."/>
            <person name="Ogata H."/>
            <person name="Sarno A.F."/>
            <person name="Shmutz J."/>
            <person name="Schroeder D."/>
            <person name="de Vargas C."/>
            <person name="Verret F."/>
            <person name="von Dassow P."/>
            <person name="Valentin K."/>
            <person name="Van de Peer Y."/>
            <person name="Wheeler G."/>
            <person name="Dacks J.B."/>
            <person name="Delwiche C.F."/>
            <person name="Dyhrman S.T."/>
            <person name="Glockner G."/>
            <person name="John U."/>
            <person name="Richards T."/>
            <person name="Worden A.Z."/>
            <person name="Zhang X."/>
            <person name="Grigoriev I.V."/>
            <person name="Allen A.E."/>
            <person name="Bidle K."/>
            <person name="Borodovsky M."/>
            <person name="Bowler C."/>
            <person name="Brownlee C."/>
            <person name="Cock J.M."/>
            <person name="Elias M."/>
            <person name="Gladyshev V.N."/>
            <person name="Groth M."/>
            <person name="Guda C."/>
            <person name="Hadaegh A."/>
            <person name="Iglesias-Rodriguez M.D."/>
            <person name="Jenkins J."/>
            <person name="Jones B.M."/>
            <person name="Lawson T."/>
            <person name="Leese F."/>
            <person name="Lindquist E."/>
            <person name="Lobanov A."/>
            <person name="Lomsadze A."/>
            <person name="Malik S.B."/>
            <person name="Marsh M.E."/>
            <person name="Mackinder L."/>
            <person name="Mock T."/>
            <person name="Mueller-Roeber B."/>
            <person name="Pagarete A."/>
            <person name="Parker M."/>
            <person name="Probert I."/>
            <person name="Quesneville H."/>
            <person name="Raines C."/>
            <person name="Rensing S.A."/>
            <person name="Riano-Pachon D.M."/>
            <person name="Richier S."/>
            <person name="Rokitta S."/>
            <person name="Shiraiwa Y."/>
            <person name="Soanes D.M."/>
            <person name="van der Giezen M."/>
            <person name="Wahlund T.M."/>
            <person name="Williams B."/>
            <person name="Wilson W."/>
            <person name="Wolfe G."/>
            <person name="Wurch L.L."/>
        </authorList>
    </citation>
    <scope>NUCLEOTIDE SEQUENCE</scope>
</reference>
<feature type="region of interest" description="Disordered" evidence="1">
    <location>
        <begin position="244"/>
        <end position="296"/>
    </location>
</feature>
<dbReference type="InterPro" id="IPR002921">
    <property type="entry name" value="Fungal_lipase-type"/>
</dbReference>
<evidence type="ECO:0000313" key="4">
    <source>
        <dbReference type="Proteomes" id="UP000013827"/>
    </source>
</evidence>
<feature type="domain" description="Fungal lipase-type" evidence="2">
    <location>
        <begin position="630"/>
        <end position="824"/>
    </location>
</feature>
<dbReference type="EnsemblProtists" id="EOD23056">
    <property type="protein sequence ID" value="EOD23056"/>
    <property type="gene ID" value="EMIHUDRAFT_447796"/>
</dbReference>
<evidence type="ECO:0000313" key="3">
    <source>
        <dbReference type="EnsemblProtists" id="EOD23056"/>
    </source>
</evidence>
<reference evidence="3" key="2">
    <citation type="submission" date="2024-10" db="UniProtKB">
        <authorList>
            <consortium name="EnsemblProtists"/>
        </authorList>
    </citation>
    <scope>IDENTIFICATION</scope>
</reference>
<dbReference type="GeneID" id="17268603"/>
<name>A0A0D3JHS1_EMIH1</name>
<dbReference type="RefSeq" id="XP_005775485.1">
    <property type="nucleotide sequence ID" value="XM_005775428.1"/>
</dbReference>
<feature type="region of interest" description="Disordered" evidence="1">
    <location>
        <begin position="1"/>
        <end position="40"/>
    </location>
</feature>
<dbReference type="SUPFAM" id="SSF53474">
    <property type="entry name" value="alpha/beta-Hydrolases"/>
    <property type="match status" value="1"/>
</dbReference>
<feature type="region of interest" description="Disordered" evidence="1">
    <location>
        <begin position="199"/>
        <end position="228"/>
    </location>
</feature>
<dbReference type="GO" id="GO:0006629">
    <property type="term" value="P:lipid metabolic process"/>
    <property type="evidence" value="ECO:0007669"/>
    <property type="project" value="InterPro"/>
</dbReference>
<dbReference type="InterPro" id="IPR029058">
    <property type="entry name" value="AB_hydrolase_fold"/>
</dbReference>
<keyword evidence="4" id="KW-1185">Reference proteome</keyword>
<dbReference type="InterPro" id="IPR051218">
    <property type="entry name" value="Sec_MonoDiacylglyc_Lipase"/>
</dbReference>
<dbReference type="HOGENOM" id="CLU_313197_0_0_1"/>
<protein>
    <recommendedName>
        <fullName evidence="2">Fungal lipase-type domain-containing protein</fullName>
    </recommendedName>
</protein>
<dbReference type="PANTHER" id="PTHR45856">
    <property type="entry name" value="ALPHA/BETA-HYDROLASES SUPERFAMILY PROTEIN"/>
    <property type="match status" value="1"/>
</dbReference>
<dbReference type="Gene3D" id="3.40.50.1820">
    <property type="entry name" value="alpha/beta hydrolase"/>
    <property type="match status" value="1"/>
</dbReference>
<sequence>MRPPPHPQFLRSPDTLPPSDQSRSLPSIDAPKPRHEGAFEDNSIMANIDYKEKVGFVPAGDGGRVTIVLSFASESPSLLGAEACGAKNALAKDAPAKSGAEASDESILKKDLAAAKAPAAGTVDSDKAKAVFSIKFTRPTGAPTAPTGAPVKGALNKDIPAAKSAEGDADWNVSTKDLPEETAAPAGVDAWKSPSPLRKIERKGESTLVDRSKKTTKNRTPIGRVDPNGFAALLGTEVDEEDLAGVGSGNAFDDEEDPAGVGSGKASVGDAPPSSATPSARIRGAGQETEPTSTRSSFRFGKFCSTKLLCIFFSVVIGLGCSAFALSSYGSAGVSELLDAVFVPDAAAIPVLDLPNTTPKDEFNPTALPAETERGPLFAPLTPALELSDFVGLAQDCNLTDTLQLMRGVQTVTEVTTRMVVAPMKVRTEFMACINSKWSMSYQGPCTDNLEATSPRRRLFINSIIQWATSLVLPYVVVGTKALFAEGDLLEDCRDVKRHEEAHLQWPYRRLPDGFDDALAFSLWKYSNAAYRSRSCKALTLCHQPFKSTLEEETGMTFERLQAVANQLSRVEGWSKLVEREDVVDPKDWSQNMKRVAARLQPDTDNFRQFYYEPTNIKGYTVPTADGGLVVALRGTEKTSLTNWIQNFDFELVDCKDAFPNWEAPIGADAFEKPVEEVVWDIMYERPVELRPDIIKEGCKVTRGFALNYMSLFAADAGAGMFAEIIDTLKSRRDAAALYTTGHSLGGALVSMFLLHLLGCKTPDCSEALAKISEIHAYTYGQPRVGNDNFALTLEYALRKANADTAGAALYRITQWRDPVQYGPPRFKGFAHAGYEVYYTLHGGDAKAKYYAQNPWGIGYPPNTTEHRDDFKHPCNEDNKCPASCLLPGNFGMSEGRACGSAATDSFGGGRTYGPTLLNAISDHMEYMCNEKCRDE</sequence>
<evidence type="ECO:0000259" key="2">
    <source>
        <dbReference type="Pfam" id="PF01764"/>
    </source>
</evidence>
<dbReference type="PaxDb" id="2903-EOD23056"/>
<feature type="compositionally biased region" description="Basic and acidic residues" evidence="1">
    <location>
        <begin position="199"/>
        <end position="213"/>
    </location>
</feature>
<dbReference type="AlphaFoldDB" id="A0A0D3JHS1"/>
<dbReference type="Pfam" id="PF01764">
    <property type="entry name" value="Lipase_3"/>
    <property type="match status" value="1"/>
</dbReference>
<evidence type="ECO:0000256" key="1">
    <source>
        <dbReference type="SAM" id="MobiDB-lite"/>
    </source>
</evidence>
<organism evidence="3 4">
    <name type="scientific">Emiliania huxleyi (strain CCMP1516)</name>
    <dbReference type="NCBI Taxonomy" id="280463"/>
    <lineage>
        <taxon>Eukaryota</taxon>
        <taxon>Haptista</taxon>
        <taxon>Haptophyta</taxon>
        <taxon>Prymnesiophyceae</taxon>
        <taxon>Isochrysidales</taxon>
        <taxon>Noelaerhabdaceae</taxon>
        <taxon>Emiliania</taxon>
    </lineage>
</organism>
<dbReference type="KEGG" id="ehx:EMIHUDRAFT_447796"/>
<dbReference type="Proteomes" id="UP000013827">
    <property type="component" value="Unassembled WGS sequence"/>
</dbReference>
<proteinExistence type="predicted"/>
<accession>A0A0D3JHS1</accession>
<dbReference type="CDD" id="cd00519">
    <property type="entry name" value="Lipase_3"/>
    <property type="match status" value="1"/>
</dbReference>